<keyword evidence="3" id="KW-1185">Reference proteome</keyword>
<evidence type="ECO:0000313" key="3">
    <source>
        <dbReference type="Proteomes" id="UP000599179"/>
    </source>
</evidence>
<proteinExistence type="predicted"/>
<reference evidence="3" key="1">
    <citation type="journal article" date="2019" name="Int. J. Syst. Evol. Microbiol.">
        <title>The Global Catalogue of Microorganisms (GCM) 10K type strain sequencing project: providing services to taxonomists for standard genome sequencing and annotation.</title>
        <authorList>
            <consortium name="The Broad Institute Genomics Platform"/>
            <consortium name="The Broad Institute Genome Sequencing Center for Infectious Disease"/>
            <person name="Wu L."/>
            <person name="Ma J."/>
        </authorList>
    </citation>
    <scope>NUCLEOTIDE SEQUENCE [LARGE SCALE GENOMIC DNA]</scope>
    <source>
        <strain evidence="3">CGMCC 1.12931</strain>
    </source>
</reference>
<dbReference type="Proteomes" id="UP000599179">
    <property type="component" value="Unassembled WGS sequence"/>
</dbReference>
<sequence length="192" mass="21754">MSNAQNVQTHKVDVGSIERLQLNLDEVFAVEIVTGDFSTIRIISEAEGEYAKELQLQMKQIDQTLYINSLFEAILTSGFDKLSSHKVFAFQVKIYVPEQFQVFIKSNIAELDLVGKLAYLQADLKNGDCSLKNHQGDVKINTYRGNINIHTQDAKVRAETRTGKLQLEEANYKKYTLELKSVAGHIQVFQLN</sequence>
<dbReference type="EMBL" id="BMGM01000007">
    <property type="protein sequence ID" value="GGE37998.1"/>
    <property type="molecule type" value="Genomic_DNA"/>
</dbReference>
<organism evidence="2 3">
    <name type="scientific">Psychroflexus planctonicus</name>
    <dbReference type="NCBI Taxonomy" id="1526575"/>
    <lineage>
        <taxon>Bacteria</taxon>
        <taxon>Pseudomonadati</taxon>
        <taxon>Bacteroidota</taxon>
        <taxon>Flavobacteriia</taxon>
        <taxon>Flavobacteriales</taxon>
        <taxon>Flavobacteriaceae</taxon>
        <taxon>Psychroflexus</taxon>
    </lineage>
</organism>
<gene>
    <name evidence="2" type="ORF">GCM10010832_17820</name>
</gene>
<dbReference type="InterPro" id="IPR025164">
    <property type="entry name" value="Toastrack_DUF4097"/>
</dbReference>
<evidence type="ECO:0000259" key="1">
    <source>
        <dbReference type="Pfam" id="PF13349"/>
    </source>
</evidence>
<protein>
    <recommendedName>
        <fullName evidence="1">DUF4097 domain-containing protein</fullName>
    </recommendedName>
</protein>
<dbReference type="Pfam" id="PF13349">
    <property type="entry name" value="DUF4097"/>
    <property type="match status" value="1"/>
</dbReference>
<comment type="caution">
    <text evidence="2">The sequence shown here is derived from an EMBL/GenBank/DDBJ whole genome shotgun (WGS) entry which is preliminary data.</text>
</comment>
<name>A0ABQ1SGB9_9FLAO</name>
<evidence type="ECO:0000313" key="2">
    <source>
        <dbReference type="EMBL" id="GGE37998.1"/>
    </source>
</evidence>
<feature type="domain" description="DUF4097" evidence="1">
    <location>
        <begin position="118"/>
        <end position="190"/>
    </location>
</feature>
<accession>A0ABQ1SGB9</accession>